<dbReference type="SUPFAM" id="SSF55874">
    <property type="entry name" value="ATPase domain of HSP90 chaperone/DNA topoisomerase II/histidine kinase"/>
    <property type="match status" value="1"/>
</dbReference>
<dbReference type="InterPro" id="IPR036097">
    <property type="entry name" value="HisK_dim/P_sf"/>
</dbReference>
<keyword evidence="6" id="KW-0472">Membrane</keyword>
<evidence type="ECO:0000256" key="1">
    <source>
        <dbReference type="ARBA" id="ARBA00000085"/>
    </source>
</evidence>
<evidence type="ECO:0000256" key="3">
    <source>
        <dbReference type="ARBA" id="ARBA00022553"/>
    </source>
</evidence>
<feature type="domain" description="Signal transduction histidine kinase dimerisation/phosphoacceptor" evidence="7">
    <location>
        <begin position="215"/>
        <end position="280"/>
    </location>
</feature>
<evidence type="ECO:0000256" key="2">
    <source>
        <dbReference type="ARBA" id="ARBA00012438"/>
    </source>
</evidence>
<accession>A0A3E0UEU9</accession>
<evidence type="ECO:0000313" key="9">
    <source>
        <dbReference type="Proteomes" id="UP000256999"/>
    </source>
</evidence>
<dbReference type="SUPFAM" id="SSF47384">
    <property type="entry name" value="Homodimeric domain of signal transducing histidine kinase"/>
    <property type="match status" value="1"/>
</dbReference>
<keyword evidence="4" id="KW-0808">Transferase</keyword>
<dbReference type="InterPro" id="IPR036890">
    <property type="entry name" value="HATPase_C_sf"/>
</dbReference>
<dbReference type="EC" id="2.7.13.3" evidence="2"/>
<keyword evidence="6" id="KW-0812">Transmembrane</keyword>
<proteinExistence type="predicted"/>
<dbReference type="Pfam" id="PF00512">
    <property type="entry name" value="HisKA"/>
    <property type="match status" value="1"/>
</dbReference>
<dbReference type="CDD" id="cd00082">
    <property type="entry name" value="HisKA"/>
    <property type="match status" value="1"/>
</dbReference>
<comment type="catalytic activity">
    <reaction evidence="1">
        <text>ATP + protein L-histidine = ADP + protein N-phospho-L-histidine.</text>
        <dbReference type="EC" id="2.7.13.3"/>
    </reaction>
</comment>
<dbReference type="AlphaFoldDB" id="A0A3E0UEU9"/>
<dbReference type="PANTHER" id="PTHR45436:SF5">
    <property type="entry name" value="SENSOR HISTIDINE KINASE TRCS"/>
    <property type="match status" value="1"/>
</dbReference>
<sequence>MSTEKWMKKTPTRTLFSRLVTIISGLTFSIVVLFTAATLLITYSFEDALFNDRLALAHAKVKEGEALPYNIQLVDSLGELAPNLVQQLRYFEFDQSSEFGEFSVEQRHYHYLTTAQGTLLYDTTDVSVVDKALNDVLLILLVLLIPTVLLTFWVANVSARYALKPFSQLSHIFTHAEYSSQQGNELIEELKEQDVKHIALELQQALQQKAELLSQQELFNQGMAHELRTPLQVMKNSVELLTASYPDLAGTGAIQRLEKSMSRMNRLSSGLLWLTSEQPFSGTTNVTKTIKQAILQLGDVCKVHGISTELRLDNNYDVAMPEEVLELIIFNLFNNVVHHGKAEGTNVIWHVEAKNKRLVFSNLAAEQPEYQLQEQHFGVGLALVSRLTKRFSLVASYQTNQNKFSAIISLV</sequence>
<keyword evidence="6" id="KW-1133">Transmembrane helix</keyword>
<keyword evidence="5 8" id="KW-0418">Kinase</keyword>
<evidence type="ECO:0000256" key="5">
    <source>
        <dbReference type="ARBA" id="ARBA00022777"/>
    </source>
</evidence>
<feature type="transmembrane region" description="Helical" evidence="6">
    <location>
        <begin position="20"/>
        <end position="45"/>
    </location>
</feature>
<protein>
    <recommendedName>
        <fullName evidence="2">histidine kinase</fullName>
        <ecNumber evidence="2">2.7.13.3</ecNumber>
    </recommendedName>
</protein>
<feature type="transmembrane region" description="Helical" evidence="6">
    <location>
        <begin position="136"/>
        <end position="155"/>
    </location>
</feature>
<gene>
    <name evidence="8" type="ORF">DXX92_06880</name>
</gene>
<comment type="caution">
    <text evidence="8">The sequence shown here is derived from an EMBL/GenBank/DDBJ whole genome shotgun (WGS) entry which is preliminary data.</text>
</comment>
<dbReference type="SMART" id="SM00388">
    <property type="entry name" value="HisKA"/>
    <property type="match status" value="1"/>
</dbReference>
<evidence type="ECO:0000256" key="6">
    <source>
        <dbReference type="SAM" id="Phobius"/>
    </source>
</evidence>
<dbReference type="OrthoDB" id="9121563at2"/>
<organism evidence="8 9">
    <name type="scientific">Thalassotalea euphylliae</name>
    <dbReference type="NCBI Taxonomy" id="1655234"/>
    <lineage>
        <taxon>Bacteria</taxon>
        <taxon>Pseudomonadati</taxon>
        <taxon>Pseudomonadota</taxon>
        <taxon>Gammaproteobacteria</taxon>
        <taxon>Alteromonadales</taxon>
        <taxon>Colwelliaceae</taxon>
        <taxon>Thalassotalea</taxon>
    </lineage>
</organism>
<dbReference type="InterPro" id="IPR050428">
    <property type="entry name" value="TCS_sensor_his_kinase"/>
</dbReference>
<dbReference type="PANTHER" id="PTHR45436">
    <property type="entry name" value="SENSOR HISTIDINE KINASE YKOH"/>
    <property type="match status" value="1"/>
</dbReference>
<dbReference type="Proteomes" id="UP000256999">
    <property type="component" value="Unassembled WGS sequence"/>
</dbReference>
<dbReference type="EMBL" id="QUOV01000001">
    <property type="protein sequence ID" value="REL35103.1"/>
    <property type="molecule type" value="Genomic_DNA"/>
</dbReference>
<dbReference type="GO" id="GO:0005886">
    <property type="term" value="C:plasma membrane"/>
    <property type="evidence" value="ECO:0007669"/>
    <property type="project" value="TreeGrafter"/>
</dbReference>
<reference evidence="8 9" key="1">
    <citation type="submission" date="2018-08" db="EMBL/GenBank/DDBJ databases">
        <title>Thalassotalea euphylliae genome.</title>
        <authorList>
            <person name="Summers S."/>
            <person name="Rice S.A."/>
            <person name="Freckelton M.L."/>
            <person name="Nedved B.T."/>
            <person name="Hadfield M.G."/>
        </authorList>
    </citation>
    <scope>NUCLEOTIDE SEQUENCE [LARGE SCALE GENOMIC DNA]</scope>
    <source>
        <strain evidence="8 9">H2</strain>
    </source>
</reference>
<name>A0A3E0UEU9_9GAMM</name>
<keyword evidence="3" id="KW-0597">Phosphoprotein</keyword>
<evidence type="ECO:0000259" key="7">
    <source>
        <dbReference type="SMART" id="SM00388"/>
    </source>
</evidence>
<evidence type="ECO:0000313" key="8">
    <source>
        <dbReference type="EMBL" id="REL35103.1"/>
    </source>
</evidence>
<dbReference type="GO" id="GO:0000155">
    <property type="term" value="F:phosphorelay sensor kinase activity"/>
    <property type="evidence" value="ECO:0007669"/>
    <property type="project" value="InterPro"/>
</dbReference>
<dbReference type="Gene3D" id="1.10.287.130">
    <property type="match status" value="1"/>
</dbReference>
<dbReference type="InterPro" id="IPR003661">
    <property type="entry name" value="HisK_dim/P_dom"/>
</dbReference>
<evidence type="ECO:0000256" key="4">
    <source>
        <dbReference type="ARBA" id="ARBA00022679"/>
    </source>
</evidence>